<dbReference type="SMART" id="SM00861">
    <property type="entry name" value="Transket_pyr"/>
    <property type="match status" value="1"/>
</dbReference>
<dbReference type="EMBL" id="KP211834">
    <property type="protein sequence ID" value="ANV79478.1"/>
    <property type="molecule type" value="Genomic_DNA"/>
</dbReference>
<keyword evidence="3" id="KW-0786">Thiamine pyrophosphate</keyword>
<dbReference type="InterPro" id="IPR005475">
    <property type="entry name" value="Transketolase-like_Pyr-bd"/>
</dbReference>
<evidence type="ECO:0000256" key="1">
    <source>
        <dbReference type="ARBA" id="ARBA00001964"/>
    </source>
</evidence>
<dbReference type="SUPFAM" id="SSF52518">
    <property type="entry name" value="Thiamin diphosphate-binding fold (THDP-binding)"/>
    <property type="match status" value="2"/>
</dbReference>
<evidence type="ECO:0000256" key="3">
    <source>
        <dbReference type="ARBA" id="ARBA00023052"/>
    </source>
</evidence>
<dbReference type="FunFam" id="3.40.50.920:FF:000001">
    <property type="entry name" value="Pyruvate dehydrogenase E1 beta subunit"/>
    <property type="match status" value="1"/>
</dbReference>
<dbReference type="SUPFAM" id="SSF52922">
    <property type="entry name" value="TK C-terminal domain-like"/>
    <property type="match status" value="1"/>
</dbReference>
<comment type="cofactor">
    <cofactor evidence="1">
        <name>thiamine diphosphate</name>
        <dbReference type="ChEBI" id="CHEBI:58937"/>
    </cofactor>
</comment>
<dbReference type="PANTHER" id="PTHR43257:SF2">
    <property type="entry name" value="PYRUVATE DEHYDROGENASE E1 COMPONENT SUBUNIT BETA"/>
    <property type="match status" value="1"/>
</dbReference>
<protein>
    <submittedName>
        <fullName evidence="6">2-oxoisovalerate dehydrogenase beta subunit (BkdA)</fullName>
    </submittedName>
</protein>
<dbReference type="GO" id="GO:0006082">
    <property type="term" value="P:organic acid metabolic process"/>
    <property type="evidence" value="ECO:0007669"/>
    <property type="project" value="UniProtKB-ARBA"/>
</dbReference>
<feature type="domain" description="Transketolase-like pyrimidine-binding" evidence="5">
    <location>
        <begin position="619"/>
        <end position="792"/>
    </location>
</feature>
<dbReference type="AlphaFoldDB" id="A0A1B1TB25"/>
<evidence type="ECO:0000313" key="6">
    <source>
        <dbReference type="EMBL" id="ANV79478.1"/>
    </source>
</evidence>
<dbReference type="InterPro" id="IPR029061">
    <property type="entry name" value="THDP-binding"/>
</dbReference>
<accession>A0A1B1TB25</accession>
<feature type="region of interest" description="Disordered" evidence="4">
    <location>
        <begin position="78"/>
        <end position="97"/>
    </location>
</feature>
<proteinExistence type="predicted"/>
<dbReference type="Pfam" id="PF02779">
    <property type="entry name" value="Transket_pyr"/>
    <property type="match status" value="1"/>
</dbReference>
<dbReference type="GO" id="GO:0016624">
    <property type="term" value="F:oxidoreductase activity, acting on the aldehyde or oxo group of donors, disulfide as acceptor"/>
    <property type="evidence" value="ECO:0007669"/>
    <property type="project" value="InterPro"/>
</dbReference>
<dbReference type="Gene3D" id="3.40.50.970">
    <property type="match status" value="2"/>
</dbReference>
<dbReference type="Gene3D" id="3.40.50.920">
    <property type="match status" value="1"/>
</dbReference>
<reference evidence="6" key="1">
    <citation type="submission" date="2014-11" db="EMBL/GenBank/DDBJ databases">
        <authorList>
            <person name="Zhu J."/>
            <person name="Qi W."/>
            <person name="Song R."/>
        </authorList>
    </citation>
    <scope>NUCLEOTIDE SEQUENCE</scope>
</reference>
<dbReference type="InterPro" id="IPR033248">
    <property type="entry name" value="Transketolase_C"/>
</dbReference>
<evidence type="ECO:0000256" key="2">
    <source>
        <dbReference type="ARBA" id="ARBA00023002"/>
    </source>
</evidence>
<dbReference type="InterPro" id="IPR001017">
    <property type="entry name" value="DH_E1"/>
</dbReference>
<dbReference type="GO" id="GO:0044272">
    <property type="term" value="P:sulfur compound biosynthetic process"/>
    <property type="evidence" value="ECO:0007669"/>
    <property type="project" value="UniProtKB-ARBA"/>
</dbReference>
<sequence length="955" mass="105769">MSIARQGIWLCPECGNHEPWKTRDQDTNQIDRKCSNCDKRARVTLNRSNSGKGRKRNYQIWERDPTIDFGKIIEEAKKRNNKTQGDGVTRTKSEKATQEQLPPIWGLDWAPKNALLFTKKLPEEKVRKELLRFVAERHDGYLELISEVWMSMQLPTQFNGDTYHQLTKQFCQEVSKSLDERIWKPELSIIEGDEVIPMRDTELYLKRRKKRFMRDIRLCLRRVAYASSVDLDTHLQWQRWMTRTRAMDEHLKDLFSNGISTPDGGKFGGKGFRSTWQEGVVGCATSLNKAIDLPPENRHQADIIAPMIRDVGLALAVGQTPLEIFAAQMGKSGSYMDGGNLDSGGRDLHIGNWEKGVLPPTAPLPIASATATGVALAAKLLRINRFHLAPVGEGCSSNGEFWEAMNLAGARGLPIAFMIQNNQIALDTFTVGQSGAETFGDKGHAMGIPSWTIDGSDPLQFHASTAASREYALDGGGPTLIHVETMRGCGHAHHHDDLYLGSVTGNPPGYVGRELLSYWAEKDPLPNHRDYCLSIGANEKQLISMEEEEQAIVDAARKEMEEMPWPEGNTVTKGVTSRHDAETHTEQFERFEKEAGEILSGPLKDGDLAIEFSNASNSSTYSRAIQNAMVALAERHGNDIVFMGEDMEVAGAFGMNIPLKAKGHSDKLLDMPLSESIIINSATGAALGGMRPVAEIQFGGFAALAMNALVNNAAQLRWRWGADVPLTIRIPLGAKTRSGPFHANMIESWFMNDPGLTIVFPSNPQDAYDLLIESHELNDPVVFLEHLGLYGLGGGKTGWGDSINQIIDTESVKERLENNDSSIGKAKVIRGGKDLTIITWGAMVHVALKAAELMAKEGIEIEIVDLRTILPFDSKTCIQSVMKTKKMIVLQESQYTGGLGHTISSRVMEESFWDMESPPVVIGALDTPVPFSPTLEDYTIPTVDLVLRHAKRMCK</sequence>
<evidence type="ECO:0000256" key="4">
    <source>
        <dbReference type="SAM" id="MobiDB-lite"/>
    </source>
</evidence>
<reference evidence="6" key="2">
    <citation type="journal article" date="2015" name="ISME J.">
        <title>A new class of marine Euryarchaeota group II from the Mediterranean deep chlorophyll maximum.</title>
        <authorList>
            <person name="Martin-Cuadrado A.B."/>
            <person name="Garcia-Heredia I."/>
            <person name="Molto A.G."/>
            <person name="Lopez-Ubeda R."/>
            <person name="Kimes N."/>
            <person name="Lopez-Garcia P."/>
            <person name="Moreira D."/>
            <person name="Rodriguez-Valera F."/>
        </authorList>
    </citation>
    <scope>NUCLEOTIDE SEQUENCE</scope>
</reference>
<dbReference type="InterPro" id="IPR009014">
    <property type="entry name" value="Transketo_C/PFOR_II"/>
</dbReference>
<evidence type="ECO:0000259" key="5">
    <source>
        <dbReference type="SMART" id="SM00861"/>
    </source>
</evidence>
<dbReference type="Pfam" id="PF00676">
    <property type="entry name" value="E1_dh"/>
    <property type="match status" value="1"/>
</dbReference>
<name>A0A1B1TB25_9ARCH</name>
<organism evidence="6">
    <name type="scientific">uncultured Poseidoniia archaeon</name>
    <dbReference type="NCBI Taxonomy" id="1697135"/>
    <lineage>
        <taxon>Archaea</taxon>
        <taxon>Methanobacteriati</taxon>
        <taxon>Thermoplasmatota</taxon>
        <taxon>Candidatus Poseidoniia</taxon>
        <taxon>environmental samples</taxon>
    </lineage>
</organism>
<dbReference type="Pfam" id="PF02780">
    <property type="entry name" value="Transketolase_C"/>
    <property type="match status" value="1"/>
</dbReference>
<keyword evidence="2" id="KW-0560">Oxidoreductase</keyword>
<dbReference type="PANTHER" id="PTHR43257">
    <property type="entry name" value="PYRUVATE DEHYDROGENASE E1 COMPONENT BETA SUBUNIT"/>
    <property type="match status" value="1"/>
</dbReference>